<organism evidence="1">
    <name type="scientific">Microviridae sp. ctnRH7</name>
    <dbReference type="NCBI Taxonomy" id="2826745"/>
    <lineage>
        <taxon>Viruses</taxon>
        <taxon>Monodnaviria</taxon>
        <taxon>Sangervirae</taxon>
        <taxon>Phixviricota</taxon>
        <taxon>Malgrandaviricetes</taxon>
        <taxon>Petitvirales</taxon>
        <taxon>Microviridae</taxon>
    </lineage>
</organism>
<evidence type="ECO:0000313" key="1">
    <source>
        <dbReference type="EMBL" id="DAD94859.1"/>
    </source>
</evidence>
<proteinExistence type="predicted"/>
<dbReference type="EMBL" id="BK015183">
    <property type="protein sequence ID" value="DAD94859.1"/>
    <property type="molecule type" value="Genomic_DNA"/>
</dbReference>
<accession>A0A8S5NLA2</accession>
<reference evidence="1" key="1">
    <citation type="journal article" date="2021" name="Proc. Natl. Acad. Sci. U.S.A.">
        <title>A Catalog of Tens of Thousands of Viruses from Human Metagenomes Reveals Hidden Associations with Chronic Diseases.</title>
        <authorList>
            <person name="Tisza M.J."/>
            <person name="Buck C.B."/>
        </authorList>
    </citation>
    <scope>NUCLEOTIDE SEQUENCE</scope>
    <source>
        <strain evidence="1">CtnRH7</strain>
    </source>
</reference>
<protein>
    <submittedName>
        <fullName evidence="1">Uncharacterized protein</fullName>
    </submittedName>
</protein>
<name>A0A8S5NLA2_9VIRU</name>
<sequence>MPCLYILFTSTFNQTKSLVQCERKTELSSQFRSFLVYKR</sequence>